<keyword evidence="4" id="KW-0186">Copper</keyword>
<feature type="domain" description="Copper-fist" evidence="9">
    <location>
        <begin position="1"/>
        <end position="40"/>
    </location>
</feature>
<proteinExistence type="predicted"/>
<dbReference type="GO" id="GO:0006878">
    <property type="term" value="P:intracellular copper ion homeostasis"/>
    <property type="evidence" value="ECO:0007669"/>
    <property type="project" value="TreeGrafter"/>
</dbReference>
<keyword evidence="7" id="KW-0539">Nucleus</keyword>
<evidence type="ECO:0000256" key="3">
    <source>
        <dbReference type="ARBA" id="ARBA00022833"/>
    </source>
</evidence>
<dbReference type="PANTHER" id="PTHR28088">
    <property type="entry name" value="TRANSCRIPTIONAL ACTIVATOR HAA1-RELATED"/>
    <property type="match status" value="1"/>
</dbReference>
<dbReference type="GO" id="GO:0005507">
    <property type="term" value="F:copper ion binding"/>
    <property type="evidence" value="ECO:0007669"/>
    <property type="project" value="InterPro"/>
</dbReference>
<dbReference type="SUPFAM" id="SSF57879">
    <property type="entry name" value="Zinc domain conserved in yeast copper-regulated transcription factors"/>
    <property type="match status" value="1"/>
</dbReference>
<sequence length="439" mass="45635">MILINGKKYACQPCIRGHRASSCKHEDRSLVEIRPKGRPVTQCEKCRQLRKTRKAHVRCLCGELEADNSDDTQSTAEKGSKKFENLLNPCKCPDDKFCTCCRPMFTEYLSRNYPLEIVEATKKSLGAQLSAAAPMQTPTKVSDPAAPKCPSGPSAPCCKSDATPTDPAAPPSAHAQPAASSSPAPKSSCCPPQPHAGVPHSGADHGSDKPNCDCGCNCRQKLELLVQAIEARIGQPLNINVDEAHGLVDPEEWVESVLSPLSPAFSLDVHSAGESVASGSGSSSSSSIGSSGSGSSTLGMFAAGVLAPAAQASGCCGPKPSPATQATRAASSCCSSSSAAGTPTVAACCQPVAPQQVLPASKSCCDESAEPGKCCGGSEGGCCCKKRKRTASWRPGDPENPEVDEDGALACSCGCRKPFEECKDCLEDLCEEVLLRPTF</sequence>
<dbReference type="PROSITE" id="PS50073">
    <property type="entry name" value="COPPER_FIST_2"/>
    <property type="match status" value="1"/>
</dbReference>
<accession>A0A9W8CV88</accession>
<keyword evidence="6" id="KW-0804">Transcription</keyword>
<reference evidence="10" key="1">
    <citation type="submission" date="2022-07" db="EMBL/GenBank/DDBJ databases">
        <title>Phylogenomic reconstructions and comparative analyses of Kickxellomycotina fungi.</title>
        <authorList>
            <person name="Reynolds N.K."/>
            <person name="Stajich J.E."/>
            <person name="Barry K."/>
            <person name="Grigoriev I.V."/>
            <person name="Crous P."/>
            <person name="Smith M.E."/>
        </authorList>
    </citation>
    <scope>NUCLEOTIDE SEQUENCE</scope>
    <source>
        <strain evidence="10">NBRC 32514</strain>
    </source>
</reference>
<dbReference type="Pfam" id="PF00649">
    <property type="entry name" value="Copper-fist"/>
    <property type="match status" value="1"/>
</dbReference>
<keyword evidence="5" id="KW-0805">Transcription regulation</keyword>
<evidence type="ECO:0000256" key="7">
    <source>
        <dbReference type="ARBA" id="ARBA00023242"/>
    </source>
</evidence>
<keyword evidence="11" id="KW-1185">Reference proteome</keyword>
<evidence type="ECO:0000256" key="8">
    <source>
        <dbReference type="SAM" id="MobiDB-lite"/>
    </source>
</evidence>
<dbReference type="SMART" id="SM00412">
    <property type="entry name" value="Cu_FIST"/>
    <property type="match status" value="1"/>
</dbReference>
<evidence type="ECO:0000256" key="1">
    <source>
        <dbReference type="ARBA" id="ARBA00004123"/>
    </source>
</evidence>
<dbReference type="PROSITE" id="PS01119">
    <property type="entry name" value="COPPER_FIST_1"/>
    <property type="match status" value="1"/>
</dbReference>
<comment type="caution">
    <text evidence="10">The sequence shown here is derived from an EMBL/GenBank/DDBJ whole genome shotgun (WGS) entry which is preliminary data.</text>
</comment>
<keyword evidence="2" id="KW-0479">Metal-binding</keyword>
<dbReference type="EMBL" id="JANBOJ010000016">
    <property type="protein sequence ID" value="KAJ1724978.1"/>
    <property type="molecule type" value="Genomic_DNA"/>
</dbReference>
<dbReference type="AlphaFoldDB" id="A0A9W8CV88"/>
<evidence type="ECO:0000313" key="10">
    <source>
        <dbReference type="EMBL" id="KAJ1724978.1"/>
    </source>
</evidence>
<dbReference type="GO" id="GO:0000981">
    <property type="term" value="F:DNA-binding transcription factor activity, RNA polymerase II-specific"/>
    <property type="evidence" value="ECO:0007669"/>
    <property type="project" value="TreeGrafter"/>
</dbReference>
<dbReference type="GO" id="GO:0045944">
    <property type="term" value="P:positive regulation of transcription by RNA polymerase II"/>
    <property type="evidence" value="ECO:0007669"/>
    <property type="project" value="TreeGrafter"/>
</dbReference>
<dbReference type="Proteomes" id="UP001149813">
    <property type="component" value="Unassembled WGS sequence"/>
</dbReference>
<evidence type="ECO:0000259" key="9">
    <source>
        <dbReference type="PROSITE" id="PS50073"/>
    </source>
</evidence>
<dbReference type="InterPro" id="IPR051763">
    <property type="entry name" value="Copper_Homeo_Regul"/>
</dbReference>
<dbReference type="InterPro" id="IPR036395">
    <property type="entry name" value="Cu_fist_DNA-bd_dom_sf"/>
</dbReference>
<feature type="region of interest" description="Disordered" evidence="8">
    <location>
        <begin position="157"/>
        <end position="204"/>
    </location>
</feature>
<dbReference type="FunFam" id="3.90.430.10:FF:000001">
    <property type="entry name" value="Copper fist DNA-binding protein"/>
    <property type="match status" value="1"/>
</dbReference>
<dbReference type="OrthoDB" id="5600085at2759"/>
<feature type="compositionally biased region" description="Low complexity" evidence="8">
    <location>
        <begin position="160"/>
        <end position="190"/>
    </location>
</feature>
<dbReference type="GO" id="GO:0006879">
    <property type="term" value="P:intracellular iron ion homeostasis"/>
    <property type="evidence" value="ECO:0007669"/>
    <property type="project" value="TreeGrafter"/>
</dbReference>
<dbReference type="SMART" id="SM01090">
    <property type="entry name" value="Copper-fist"/>
    <property type="match status" value="1"/>
</dbReference>
<organism evidence="10 11">
    <name type="scientific">Coemansia erecta</name>
    <dbReference type="NCBI Taxonomy" id="147472"/>
    <lineage>
        <taxon>Eukaryota</taxon>
        <taxon>Fungi</taxon>
        <taxon>Fungi incertae sedis</taxon>
        <taxon>Zoopagomycota</taxon>
        <taxon>Kickxellomycotina</taxon>
        <taxon>Kickxellomycetes</taxon>
        <taxon>Kickxellales</taxon>
        <taxon>Kickxellaceae</taxon>
        <taxon>Coemansia</taxon>
    </lineage>
</organism>
<evidence type="ECO:0000256" key="2">
    <source>
        <dbReference type="ARBA" id="ARBA00022723"/>
    </source>
</evidence>
<evidence type="ECO:0000256" key="5">
    <source>
        <dbReference type="ARBA" id="ARBA00023015"/>
    </source>
</evidence>
<dbReference type="GO" id="GO:0000978">
    <property type="term" value="F:RNA polymerase II cis-regulatory region sequence-specific DNA binding"/>
    <property type="evidence" value="ECO:0007669"/>
    <property type="project" value="TreeGrafter"/>
</dbReference>
<gene>
    <name evidence="10" type="primary">CUP2</name>
    <name evidence="10" type="ORF">LPJ53_000832</name>
</gene>
<dbReference type="GO" id="GO:0005634">
    <property type="term" value="C:nucleus"/>
    <property type="evidence" value="ECO:0007669"/>
    <property type="project" value="UniProtKB-SubCell"/>
</dbReference>
<keyword evidence="3" id="KW-0862">Zinc</keyword>
<dbReference type="PANTHER" id="PTHR28088:SF5">
    <property type="entry name" value="TRANSCRIPTIONAL ACTIVATOR HAA1-RELATED"/>
    <property type="match status" value="1"/>
</dbReference>
<dbReference type="PRINTS" id="PR00617">
    <property type="entry name" value="COPPERFIST"/>
</dbReference>
<evidence type="ECO:0000256" key="4">
    <source>
        <dbReference type="ARBA" id="ARBA00023008"/>
    </source>
</evidence>
<dbReference type="InterPro" id="IPR001083">
    <property type="entry name" value="Cu_fist_DNA-bd_dom"/>
</dbReference>
<evidence type="ECO:0000256" key="6">
    <source>
        <dbReference type="ARBA" id="ARBA00023163"/>
    </source>
</evidence>
<protein>
    <submittedName>
        <fullName evidence="10">Copper-binding transcription factor</fullName>
    </submittedName>
</protein>
<dbReference type="Gene3D" id="3.90.430.10">
    <property type="entry name" value="Copper fist DNA-binding domain"/>
    <property type="match status" value="1"/>
</dbReference>
<name>A0A9W8CV88_9FUNG</name>
<comment type="subcellular location">
    <subcellularLocation>
        <location evidence="1">Nucleus</location>
    </subcellularLocation>
</comment>
<evidence type="ECO:0000313" key="11">
    <source>
        <dbReference type="Proteomes" id="UP001149813"/>
    </source>
</evidence>